<accession>A0A6J3LTM0</accession>
<organism evidence="3">
    <name type="scientific">Dissoconium aciculare CBS 342.82</name>
    <dbReference type="NCBI Taxonomy" id="1314786"/>
    <lineage>
        <taxon>Eukaryota</taxon>
        <taxon>Fungi</taxon>
        <taxon>Dikarya</taxon>
        <taxon>Ascomycota</taxon>
        <taxon>Pezizomycotina</taxon>
        <taxon>Dothideomycetes</taxon>
        <taxon>Dothideomycetidae</taxon>
        <taxon>Mycosphaerellales</taxon>
        <taxon>Dissoconiaceae</taxon>
        <taxon>Dissoconium</taxon>
    </lineage>
</organism>
<evidence type="ECO:0000313" key="2">
    <source>
        <dbReference type="Proteomes" id="UP000504637"/>
    </source>
</evidence>
<proteinExistence type="predicted"/>
<evidence type="ECO:0000256" key="1">
    <source>
        <dbReference type="SAM" id="SignalP"/>
    </source>
</evidence>
<dbReference type="OrthoDB" id="5006988at2759"/>
<protein>
    <recommendedName>
        <fullName evidence="4">Ecp2 effector protein domain-containing protein</fullName>
    </recommendedName>
</protein>
<gene>
    <name evidence="3" type="ORF">K489DRAFT_75043</name>
</gene>
<reference evidence="3" key="3">
    <citation type="submission" date="2025-08" db="UniProtKB">
        <authorList>
            <consortium name="RefSeq"/>
        </authorList>
    </citation>
    <scope>IDENTIFICATION</scope>
    <source>
        <strain evidence="3">CBS 342.82</strain>
    </source>
</reference>
<dbReference type="AlphaFoldDB" id="A0A6J3LTM0"/>
<feature type="signal peptide" evidence="1">
    <location>
        <begin position="1"/>
        <end position="26"/>
    </location>
</feature>
<dbReference type="RefSeq" id="XP_033456171.1">
    <property type="nucleotide sequence ID" value="XM_033608892.1"/>
</dbReference>
<name>A0A6J3LTM0_9PEZI</name>
<evidence type="ECO:0000313" key="3">
    <source>
        <dbReference type="RefSeq" id="XP_033456171.1"/>
    </source>
</evidence>
<reference evidence="3" key="1">
    <citation type="submission" date="2020-01" db="EMBL/GenBank/DDBJ databases">
        <authorList>
            <consortium name="DOE Joint Genome Institute"/>
            <person name="Haridas S."/>
            <person name="Albert R."/>
            <person name="Binder M."/>
            <person name="Bloem J."/>
            <person name="Labutti K."/>
            <person name="Salamov A."/>
            <person name="Andreopoulos B."/>
            <person name="Baker S.E."/>
            <person name="Barry K."/>
            <person name="Bills G."/>
            <person name="Bluhm B.H."/>
            <person name="Cannon C."/>
            <person name="Castanera R."/>
            <person name="Culley D.E."/>
            <person name="Daum C."/>
            <person name="Ezra D."/>
            <person name="Gonzalez J.B."/>
            <person name="Henrissat B."/>
            <person name="Kuo A."/>
            <person name="Liang C."/>
            <person name="Lipzen A."/>
            <person name="Lutzoni F."/>
            <person name="Magnuson J."/>
            <person name="Mondo S."/>
            <person name="Nolan M."/>
            <person name="Ohm R."/>
            <person name="Pangilinan J."/>
            <person name="Park H.-J."/>
            <person name="Ramirez L."/>
            <person name="Alfaro M."/>
            <person name="Sun H."/>
            <person name="Tritt A."/>
            <person name="Yoshinaga Y."/>
            <person name="Zwiers L.-H."/>
            <person name="Turgeon B.G."/>
            <person name="Goodwin S.B."/>
            <person name="Spatafora J.W."/>
            <person name="Crous P.W."/>
            <person name="Grigoriev I.V."/>
        </authorList>
    </citation>
    <scope>NUCLEOTIDE SEQUENCE</scope>
    <source>
        <strain evidence="3">CBS 342.82</strain>
    </source>
</reference>
<reference evidence="3" key="2">
    <citation type="submission" date="2020-04" db="EMBL/GenBank/DDBJ databases">
        <authorList>
            <consortium name="NCBI Genome Project"/>
        </authorList>
    </citation>
    <scope>NUCLEOTIDE SEQUENCE</scope>
    <source>
        <strain evidence="3">CBS 342.82</strain>
    </source>
</reference>
<keyword evidence="1" id="KW-0732">Signal</keyword>
<evidence type="ECO:0008006" key="4">
    <source>
        <dbReference type="Google" id="ProtNLM"/>
    </source>
</evidence>
<sequence length="200" mass="21540">MRWAIYQTLALALLSQALIIPSDITADGVYQVVTRDDGSEVHTRMTDVPGLSNITLTQNSALDVAAQSSSQEDDKVLNGRSNGQNWCGCGYNMNTGDCDAAVADLKHQFGSINKVGPYLSFYSIRGGVVAFVCNTYSGSYFYTSGDTLGREFAAITNACGRYIAGSRDMGTSAPTIVGYMRYRNGLDFCRDSTSSPSNHC</sequence>
<dbReference type="Proteomes" id="UP000504637">
    <property type="component" value="Unplaced"/>
</dbReference>
<dbReference type="GeneID" id="54366693"/>
<feature type="chain" id="PRO_5026883711" description="Ecp2 effector protein domain-containing protein" evidence="1">
    <location>
        <begin position="27"/>
        <end position="200"/>
    </location>
</feature>
<keyword evidence="2" id="KW-1185">Reference proteome</keyword>